<feature type="transmembrane region" description="Helical" evidence="2">
    <location>
        <begin position="261"/>
        <end position="285"/>
    </location>
</feature>
<sequence length="336" mass="35705">MADSPEDSEDARAEGYGFEWVESAEPSDVGTSDAPSDSPAETEVTVRISGEPSRRLGGPAEDERGDSNEPSESGSTASAELPRPPAAFRESDPTGASWWQVLAVGTVAWAFVATAWSLPFAIGDLPVPSLSGGLSSAAEAGVLVALAAAALVRLVVLPAALLRDATLLRRADAVEWSPSRRFYGPAVVLAPLPTCCLYLLKRRRYVGTPTTRYGDRFAFYEGRTVPSNWWVIVAVGVLLGGVTEVLVAVSEGIDALPDGVGMVLSGPLLAAVAGVLFLRVVLVPLAFYHDATAVRRADVGWRPLALWYAIGGLVLALPFGLFYLYRRVRYTDVGPF</sequence>
<feature type="compositionally biased region" description="Polar residues" evidence="1">
    <location>
        <begin position="68"/>
        <end position="78"/>
    </location>
</feature>
<evidence type="ECO:0000313" key="4">
    <source>
        <dbReference type="Proteomes" id="UP000509750"/>
    </source>
</evidence>
<dbReference type="RefSeq" id="WP_179169838.1">
    <property type="nucleotide sequence ID" value="NZ_CP058529.1"/>
</dbReference>
<evidence type="ECO:0000313" key="3">
    <source>
        <dbReference type="EMBL" id="QLG28263.1"/>
    </source>
</evidence>
<keyword evidence="4" id="KW-1185">Reference proteome</keyword>
<dbReference type="AlphaFoldDB" id="A0A7D5L2U7"/>
<feature type="region of interest" description="Disordered" evidence="1">
    <location>
        <begin position="1"/>
        <end position="91"/>
    </location>
</feature>
<evidence type="ECO:0000256" key="1">
    <source>
        <dbReference type="SAM" id="MobiDB-lite"/>
    </source>
</evidence>
<gene>
    <name evidence="3" type="ORF">HUG10_12200</name>
</gene>
<feature type="transmembrane region" description="Helical" evidence="2">
    <location>
        <begin position="229"/>
        <end position="249"/>
    </location>
</feature>
<evidence type="ECO:0000256" key="2">
    <source>
        <dbReference type="SAM" id="Phobius"/>
    </source>
</evidence>
<dbReference type="EMBL" id="CP058529">
    <property type="protein sequence ID" value="QLG28263.1"/>
    <property type="molecule type" value="Genomic_DNA"/>
</dbReference>
<dbReference type="Proteomes" id="UP000509750">
    <property type="component" value="Chromosome"/>
</dbReference>
<keyword evidence="2" id="KW-0472">Membrane</keyword>
<feature type="transmembrane region" description="Helical" evidence="2">
    <location>
        <begin position="305"/>
        <end position="325"/>
    </location>
</feature>
<name>A0A7D5L2U7_9EURY</name>
<protein>
    <submittedName>
        <fullName evidence="3">Uncharacterized protein</fullName>
    </submittedName>
</protein>
<accession>A0A7D5L2U7</accession>
<organism evidence="3 4">
    <name type="scientific">Halorarum halophilum</name>
    <dbReference type="NCBI Taxonomy" id="2743090"/>
    <lineage>
        <taxon>Archaea</taxon>
        <taxon>Methanobacteriati</taxon>
        <taxon>Methanobacteriota</taxon>
        <taxon>Stenosarchaea group</taxon>
        <taxon>Halobacteria</taxon>
        <taxon>Halobacteriales</taxon>
        <taxon>Haloferacaceae</taxon>
        <taxon>Halorarum</taxon>
    </lineage>
</organism>
<proteinExistence type="predicted"/>
<feature type="transmembrane region" description="Helical" evidence="2">
    <location>
        <begin position="98"/>
        <end position="122"/>
    </location>
</feature>
<dbReference type="OrthoDB" id="271121at2157"/>
<keyword evidence="2" id="KW-1133">Transmembrane helix</keyword>
<reference evidence="3 4" key="1">
    <citation type="submission" date="2020-07" db="EMBL/GenBank/DDBJ databases">
        <title>Gai3-2, isolated from salt lake.</title>
        <authorList>
            <person name="Cui H."/>
            <person name="Shi X."/>
        </authorList>
    </citation>
    <scope>NUCLEOTIDE SEQUENCE [LARGE SCALE GENOMIC DNA]</scope>
    <source>
        <strain evidence="3 4">Gai3-2</strain>
    </source>
</reference>
<keyword evidence="2" id="KW-0812">Transmembrane</keyword>
<feature type="transmembrane region" description="Helical" evidence="2">
    <location>
        <begin position="142"/>
        <end position="162"/>
    </location>
</feature>
<dbReference type="GeneID" id="56029607"/>
<dbReference type="KEGG" id="halg:HUG10_12200"/>